<dbReference type="GO" id="GO:0005829">
    <property type="term" value="C:cytosol"/>
    <property type="evidence" value="ECO:0007669"/>
    <property type="project" value="UniProtKB-ARBA"/>
</dbReference>
<evidence type="ECO:0000256" key="1">
    <source>
        <dbReference type="ARBA" id="ARBA00004496"/>
    </source>
</evidence>
<dbReference type="Pfam" id="PF01852">
    <property type="entry name" value="START"/>
    <property type="match status" value="1"/>
</dbReference>
<proteinExistence type="predicted"/>
<dbReference type="SUPFAM" id="SSF55961">
    <property type="entry name" value="Bet v1-like"/>
    <property type="match status" value="1"/>
</dbReference>
<name>A0A914A2U4_PATMI</name>
<evidence type="ECO:0000256" key="4">
    <source>
        <dbReference type="ARBA" id="ARBA00022553"/>
    </source>
</evidence>
<evidence type="ECO:0000256" key="7">
    <source>
        <dbReference type="ARBA" id="ARBA00023121"/>
    </source>
</evidence>
<dbReference type="GO" id="GO:0008525">
    <property type="term" value="F:phosphatidylcholine transporter activity"/>
    <property type="evidence" value="ECO:0007669"/>
    <property type="project" value="TreeGrafter"/>
</dbReference>
<dbReference type="RefSeq" id="XP_038058157.1">
    <property type="nucleotide sequence ID" value="XM_038202229.1"/>
</dbReference>
<reference evidence="13" key="1">
    <citation type="submission" date="2022-11" db="UniProtKB">
        <authorList>
            <consortium name="EnsemblMetazoa"/>
        </authorList>
    </citation>
    <scope>IDENTIFICATION</scope>
</reference>
<feature type="domain" description="START" evidence="12">
    <location>
        <begin position="1"/>
        <end position="205"/>
    </location>
</feature>
<keyword evidence="5" id="KW-0007">Acetylation</keyword>
<keyword evidence="14" id="KW-1185">Reference proteome</keyword>
<dbReference type="GO" id="GO:0031210">
    <property type="term" value="F:phosphatidylcholine binding"/>
    <property type="evidence" value="ECO:0007669"/>
    <property type="project" value="TreeGrafter"/>
</dbReference>
<comment type="subcellular location">
    <subcellularLocation>
        <location evidence="1">Cytoplasm</location>
    </subcellularLocation>
</comment>
<comment type="subunit">
    <text evidence="8">Interacts with ACOT13/THEM2.</text>
</comment>
<accession>A0A914A2U4</accession>
<evidence type="ECO:0000313" key="13">
    <source>
        <dbReference type="EnsemblMetazoa" id="XP_038058157.1"/>
    </source>
</evidence>
<protein>
    <recommendedName>
        <fullName evidence="9">Phosphatidylcholine transfer protein</fullName>
    </recommendedName>
    <alternativeName>
        <fullName evidence="11">START domain-containing protein 2</fullName>
    </alternativeName>
    <alternativeName>
        <fullName evidence="10">StAR-related lipid transfer protein 2</fullName>
    </alternativeName>
</protein>
<dbReference type="GeneID" id="119729601"/>
<evidence type="ECO:0000256" key="11">
    <source>
        <dbReference type="ARBA" id="ARBA00079049"/>
    </source>
</evidence>
<dbReference type="AlphaFoldDB" id="A0A914A2U4"/>
<dbReference type="PANTHER" id="PTHR19308">
    <property type="entry name" value="PHOSPHATIDYLCHOLINE TRANSFER PROTEIN"/>
    <property type="match status" value="1"/>
</dbReference>
<dbReference type="OMA" id="DYVYMRE"/>
<dbReference type="FunFam" id="3.30.530.20:FF:000017">
    <property type="entry name" value="Phosphatidylcholine transfer protein, putative"/>
    <property type="match status" value="1"/>
</dbReference>
<dbReference type="InterPro" id="IPR002913">
    <property type="entry name" value="START_lipid-bd_dom"/>
</dbReference>
<evidence type="ECO:0000256" key="10">
    <source>
        <dbReference type="ARBA" id="ARBA00077188"/>
    </source>
</evidence>
<dbReference type="CTD" id="58488"/>
<keyword evidence="3" id="KW-0963">Cytoplasm</keyword>
<evidence type="ECO:0000259" key="12">
    <source>
        <dbReference type="PROSITE" id="PS50848"/>
    </source>
</evidence>
<dbReference type="SMART" id="SM00234">
    <property type="entry name" value="START"/>
    <property type="match status" value="1"/>
</dbReference>
<evidence type="ECO:0000256" key="9">
    <source>
        <dbReference type="ARBA" id="ARBA00069061"/>
    </source>
</evidence>
<evidence type="ECO:0000256" key="8">
    <source>
        <dbReference type="ARBA" id="ARBA00063535"/>
    </source>
</evidence>
<sequence length="222" mass="25368">MNFTDEEFEEACRELENPAISEYEFFVESAGVQIYRKYRENSGLYEYKTFGTLDGVGPAVCSQVYCDLEYRKKWDGYVNKLEQFTEGGRQGIYWRVNFPFPMSSRDYVYIRETREFDIGGQHIWVILGRSAPFDSRPPKSGVIRVDDFEQSMVITANGESGSKAFMHYYDDPKGMIPTWVINWAAKTGVPGFIKTMKVACNGYPAYLEKKTKGKGAAGKETS</sequence>
<keyword evidence="7" id="KW-0446">Lipid-binding</keyword>
<dbReference type="InterPro" id="IPR023393">
    <property type="entry name" value="START-like_dom_sf"/>
</dbReference>
<keyword evidence="6" id="KW-0445">Lipid transport</keyword>
<evidence type="ECO:0000256" key="6">
    <source>
        <dbReference type="ARBA" id="ARBA00023055"/>
    </source>
</evidence>
<keyword evidence="2" id="KW-0813">Transport</keyword>
<dbReference type="Proteomes" id="UP000887568">
    <property type="component" value="Unplaced"/>
</dbReference>
<dbReference type="PANTHER" id="PTHR19308:SF39">
    <property type="entry name" value="PHOSPHATIDYLCHOLINE TRANSFER PROTEIN"/>
    <property type="match status" value="1"/>
</dbReference>
<evidence type="ECO:0000256" key="5">
    <source>
        <dbReference type="ARBA" id="ARBA00022990"/>
    </source>
</evidence>
<dbReference type="OrthoDB" id="1295045at2759"/>
<organism evidence="13 14">
    <name type="scientific">Patiria miniata</name>
    <name type="common">Bat star</name>
    <name type="synonym">Asterina miniata</name>
    <dbReference type="NCBI Taxonomy" id="46514"/>
    <lineage>
        <taxon>Eukaryota</taxon>
        <taxon>Metazoa</taxon>
        <taxon>Echinodermata</taxon>
        <taxon>Eleutherozoa</taxon>
        <taxon>Asterozoa</taxon>
        <taxon>Asteroidea</taxon>
        <taxon>Valvatacea</taxon>
        <taxon>Valvatida</taxon>
        <taxon>Asterinidae</taxon>
        <taxon>Patiria</taxon>
    </lineage>
</organism>
<dbReference type="PROSITE" id="PS50848">
    <property type="entry name" value="START"/>
    <property type="match status" value="1"/>
</dbReference>
<dbReference type="InterPro" id="IPR051213">
    <property type="entry name" value="START_lipid_transfer"/>
</dbReference>
<keyword evidence="4" id="KW-0597">Phosphoprotein</keyword>
<dbReference type="Gene3D" id="3.30.530.20">
    <property type="match status" value="1"/>
</dbReference>
<dbReference type="EnsemblMetazoa" id="XM_038202229.1">
    <property type="protein sequence ID" value="XP_038058157.1"/>
    <property type="gene ID" value="LOC119729601"/>
</dbReference>
<evidence type="ECO:0000313" key="14">
    <source>
        <dbReference type="Proteomes" id="UP000887568"/>
    </source>
</evidence>
<evidence type="ECO:0000256" key="2">
    <source>
        <dbReference type="ARBA" id="ARBA00022448"/>
    </source>
</evidence>
<evidence type="ECO:0000256" key="3">
    <source>
        <dbReference type="ARBA" id="ARBA00022490"/>
    </source>
</evidence>